<evidence type="ECO:0008006" key="4">
    <source>
        <dbReference type="Google" id="ProtNLM"/>
    </source>
</evidence>
<dbReference type="NCBIfam" id="NF033488">
    <property type="entry name" value="lmo0937_fam_TM"/>
    <property type="match status" value="1"/>
</dbReference>
<evidence type="ECO:0000313" key="3">
    <source>
        <dbReference type="Proteomes" id="UP000242754"/>
    </source>
</evidence>
<proteinExistence type="predicted"/>
<dbReference type="RefSeq" id="WP_143084437.1">
    <property type="nucleotide sequence ID" value="NZ_FJNE01000008.1"/>
</dbReference>
<dbReference type="InterPro" id="IPR043727">
    <property type="entry name" value="Lmo0937-like"/>
</dbReference>
<keyword evidence="1" id="KW-0472">Membrane</keyword>
<accession>A0A143YVE1</accession>
<keyword evidence="3" id="KW-1185">Reference proteome</keyword>
<reference evidence="2 3" key="1">
    <citation type="submission" date="2016-02" db="EMBL/GenBank/DDBJ databases">
        <authorList>
            <person name="Wen L."/>
            <person name="He K."/>
            <person name="Yang H."/>
        </authorList>
    </citation>
    <scope>NUCLEOTIDE SEQUENCE [LARGE SCALE GENOMIC DNA]</scope>
    <source>
        <strain evidence="2">Trichococcus palustris</strain>
    </source>
</reference>
<dbReference type="STRING" id="140314.SAMN04488076_10736"/>
<dbReference type="Pfam" id="PF18919">
    <property type="entry name" value="DUF5670"/>
    <property type="match status" value="1"/>
</dbReference>
<keyword evidence="1" id="KW-0812">Transmembrane</keyword>
<feature type="transmembrane region" description="Helical" evidence="1">
    <location>
        <begin position="6"/>
        <end position="39"/>
    </location>
</feature>
<evidence type="ECO:0000256" key="1">
    <source>
        <dbReference type="SAM" id="Phobius"/>
    </source>
</evidence>
<sequence>MLWTIAIALLVLWALGFIAAIGGALIHVLLVIGLILIIVQLVTGKKG</sequence>
<dbReference type="AlphaFoldDB" id="A0A143YVE1"/>
<gene>
    <name evidence="2" type="ORF">Tpal_2403</name>
</gene>
<protein>
    <recommendedName>
        <fullName evidence="4">Lmo0937 family membrane protein</fullName>
    </recommendedName>
</protein>
<dbReference type="EMBL" id="FJNE01000008">
    <property type="protein sequence ID" value="CZQ99673.1"/>
    <property type="molecule type" value="Genomic_DNA"/>
</dbReference>
<name>A0A143YVE1_9LACT</name>
<organism evidence="2 3">
    <name type="scientific">Trichococcus palustris</name>
    <dbReference type="NCBI Taxonomy" id="140314"/>
    <lineage>
        <taxon>Bacteria</taxon>
        <taxon>Bacillati</taxon>
        <taxon>Bacillota</taxon>
        <taxon>Bacilli</taxon>
        <taxon>Lactobacillales</taxon>
        <taxon>Carnobacteriaceae</taxon>
        <taxon>Trichococcus</taxon>
    </lineage>
</organism>
<evidence type="ECO:0000313" key="2">
    <source>
        <dbReference type="EMBL" id="CZQ99673.1"/>
    </source>
</evidence>
<keyword evidence="1" id="KW-1133">Transmembrane helix</keyword>
<dbReference type="Proteomes" id="UP000242754">
    <property type="component" value="Unassembled WGS sequence"/>
</dbReference>